<dbReference type="SUPFAM" id="SSF53335">
    <property type="entry name" value="S-adenosyl-L-methionine-dependent methyltransferases"/>
    <property type="match status" value="1"/>
</dbReference>
<dbReference type="PANTHER" id="PTHR11579:SF0">
    <property type="entry name" value="PROTEIN-L-ISOASPARTATE(D-ASPARTATE) O-METHYLTRANSFERASE"/>
    <property type="match status" value="1"/>
</dbReference>
<proteinExistence type="inferred from homology"/>
<dbReference type="PROSITE" id="PS01279">
    <property type="entry name" value="PCMT"/>
    <property type="match status" value="1"/>
</dbReference>
<organism evidence="12 13">
    <name type="scientific">Streptomyces glycanivorans</name>
    <dbReference type="NCBI Taxonomy" id="3033808"/>
    <lineage>
        <taxon>Bacteria</taxon>
        <taxon>Bacillati</taxon>
        <taxon>Actinomycetota</taxon>
        <taxon>Actinomycetes</taxon>
        <taxon>Kitasatosporales</taxon>
        <taxon>Streptomycetaceae</taxon>
        <taxon>Streptomyces</taxon>
    </lineage>
</organism>
<evidence type="ECO:0000313" key="13">
    <source>
        <dbReference type="Proteomes" id="UP001224433"/>
    </source>
</evidence>
<dbReference type="CDD" id="cd02440">
    <property type="entry name" value="AdoMet_MTases"/>
    <property type="match status" value="1"/>
</dbReference>
<evidence type="ECO:0000256" key="1">
    <source>
        <dbReference type="ARBA" id="ARBA00004496"/>
    </source>
</evidence>
<dbReference type="InterPro" id="IPR000682">
    <property type="entry name" value="PCMT"/>
</dbReference>
<dbReference type="Pfam" id="PF01135">
    <property type="entry name" value="PCMT"/>
    <property type="match status" value="1"/>
</dbReference>
<dbReference type="EC" id="2.1.1.77" evidence="3"/>
<keyword evidence="7" id="KW-0808">Transferase</keyword>
<dbReference type="GO" id="GO:0032259">
    <property type="term" value="P:methylation"/>
    <property type="evidence" value="ECO:0007669"/>
    <property type="project" value="UniProtKB-KW"/>
</dbReference>
<dbReference type="Gene3D" id="3.40.50.150">
    <property type="entry name" value="Vaccinia Virus protein VP39"/>
    <property type="match status" value="1"/>
</dbReference>
<keyword evidence="13" id="KW-1185">Reference proteome</keyword>
<dbReference type="EMBL" id="CP120983">
    <property type="protein sequence ID" value="WLQ68901.1"/>
    <property type="molecule type" value="Genomic_DNA"/>
</dbReference>
<evidence type="ECO:0000256" key="9">
    <source>
        <dbReference type="ARBA" id="ARBA00030757"/>
    </source>
</evidence>
<keyword evidence="5" id="KW-0963">Cytoplasm</keyword>
<gene>
    <name evidence="12" type="ORF">P8A20_11020</name>
</gene>
<protein>
    <recommendedName>
        <fullName evidence="4">Protein-L-isoaspartate O-methyltransferase</fullName>
        <ecNumber evidence="3">2.1.1.77</ecNumber>
    </recommendedName>
    <alternativeName>
        <fullName evidence="11">L-isoaspartyl protein carboxyl methyltransferase</fullName>
    </alternativeName>
    <alternativeName>
        <fullName evidence="9">Protein L-isoaspartyl methyltransferase</fullName>
    </alternativeName>
    <alternativeName>
        <fullName evidence="10">Protein-beta-aspartate methyltransferase</fullName>
    </alternativeName>
</protein>
<comment type="similarity">
    <text evidence="2">Belongs to the methyltransferase superfamily. L-isoaspartyl/D-aspartyl protein methyltransferase family.</text>
</comment>
<evidence type="ECO:0000256" key="5">
    <source>
        <dbReference type="ARBA" id="ARBA00022490"/>
    </source>
</evidence>
<dbReference type="GO" id="GO:0008168">
    <property type="term" value="F:methyltransferase activity"/>
    <property type="evidence" value="ECO:0007669"/>
    <property type="project" value="UniProtKB-KW"/>
</dbReference>
<reference evidence="12 13" key="1">
    <citation type="submission" date="2023-03" db="EMBL/GenBank/DDBJ databases">
        <title>Isolation and description of six Streptomyces strains from soil environments, able to metabolize different microbial glucans.</title>
        <authorList>
            <person name="Widen T."/>
            <person name="Larsbrink J."/>
        </authorList>
    </citation>
    <scope>NUCLEOTIDE SEQUENCE [LARGE SCALE GENOMIC DNA]</scope>
    <source>
        <strain evidence="12 13">Alt3</strain>
    </source>
</reference>
<comment type="subcellular location">
    <subcellularLocation>
        <location evidence="1">Cytoplasm</location>
    </subcellularLocation>
</comment>
<evidence type="ECO:0000256" key="10">
    <source>
        <dbReference type="ARBA" id="ARBA00031323"/>
    </source>
</evidence>
<accession>A0ABY9JMD7</accession>
<evidence type="ECO:0000256" key="11">
    <source>
        <dbReference type="ARBA" id="ARBA00031350"/>
    </source>
</evidence>
<sequence>MSEAGPDGLASGLMKKGALTSDWLPAFKAVSRHVFVPDVIWPGRAGMNRQDDRVIRSETPESWWEAVWTDAPITTQWDDGKYTGPGRGRTPSCSNSNPTMVFSMLAALDVEAGHRVLEIGTGTGWNAALLCHRLGDMNVVTVEVDAQIAATARARLMAADFHPKVIVGDGTRGYGQDAPYDRIIATCSVGSIPGQWTGQAKPGSVIVAPWGPLYGGEALAKLTVTEAGTLTGRFVGSSAFMRLREQRKSLPPTSDFVDEALWPAGGVESRTTLSPDDVGGWIHMFAIGVQVPDMFCRVSDVEEDSYRLWLFDRGRTSWASADYVRGEAAFRVVQSGRRDLWHELETAWLWWDRQGRPGFDRFGLTVDHRGHVVWLDAPGNPVPLRSSGSRVRKPW</sequence>
<evidence type="ECO:0000256" key="3">
    <source>
        <dbReference type="ARBA" id="ARBA00011890"/>
    </source>
</evidence>
<dbReference type="Proteomes" id="UP001224433">
    <property type="component" value="Chromosome"/>
</dbReference>
<evidence type="ECO:0000256" key="7">
    <source>
        <dbReference type="ARBA" id="ARBA00022679"/>
    </source>
</evidence>
<dbReference type="InterPro" id="IPR029063">
    <property type="entry name" value="SAM-dependent_MTases_sf"/>
</dbReference>
<evidence type="ECO:0000313" key="12">
    <source>
        <dbReference type="EMBL" id="WLQ68901.1"/>
    </source>
</evidence>
<evidence type="ECO:0000256" key="6">
    <source>
        <dbReference type="ARBA" id="ARBA00022603"/>
    </source>
</evidence>
<name>A0ABY9JMD7_9ACTN</name>
<evidence type="ECO:0000256" key="4">
    <source>
        <dbReference type="ARBA" id="ARBA00013346"/>
    </source>
</evidence>
<keyword evidence="8" id="KW-0949">S-adenosyl-L-methionine</keyword>
<keyword evidence="6 12" id="KW-0489">Methyltransferase</keyword>
<dbReference type="PANTHER" id="PTHR11579">
    <property type="entry name" value="PROTEIN-L-ISOASPARTATE O-METHYLTRANSFERASE"/>
    <property type="match status" value="1"/>
</dbReference>
<evidence type="ECO:0000256" key="8">
    <source>
        <dbReference type="ARBA" id="ARBA00022691"/>
    </source>
</evidence>
<evidence type="ECO:0000256" key="2">
    <source>
        <dbReference type="ARBA" id="ARBA00005369"/>
    </source>
</evidence>